<reference evidence="7 8" key="1">
    <citation type="submission" date="2019-08" db="EMBL/GenBank/DDBJ databases">
        <authorList>
            <person name="Alioto T."/>
            <person name="Alioto T."/>
            <person name="Gomez Garrido J."/>
        </authorList>
    </citation>
    <scope>NUCLEOTIDE SEQUENCE [LARGE SCALE GENOMIC DNA]</scope>
</reference>
<evidence type="ECO:0000256" key="4">
    <source>
        <dbReference type="ARBA" id="ARBA00023163"/>
    </source>
</evidence>
<feature type="domain" description="Myb/SANT-like DNA-binding" evidence="6">
    <location>
        <begin position="10"/>
        <end position="81"/>
    </location>
</feature>
<keyword evidence="3" id="KW-0805">Transcription regulation</keyword>
<evidence type="ECO:0000256" key="3">
    <source>
        <dbReference type="ARBA" id="ARBA00023015"/>
    </source>
</evidence>
<gene>
    <name evidence="7" type="ORF">CINCED_3A002974</name>
</gene>
<name>A0A5E4NJ35_9HEMI</name>
<comment type="function">
    <text evidence="5">Involved in transvection phenomena (= synapsis-dependent gene expression), where the synaptic pairing of chromosomes carrying genes with which zeste interacts influences the expression of these genes. Zeste binds to DNA and stimulates transcription from a nearby promoter.</text>
</comment>
<dbReference type="GO" id="GO:0003677">
    <property type="term" value="F:DNA binding"/>
    <property type="evidence" value="ECO:0007669"/>
    <property type="project" value="UniProtKB-KW"/>
</dbReference>
<keyword evidence="4" id="KW-0804">Transcription</keyword>
<dbReference type="Pfam" id="PF13873">
    <property type="entry name" value="Myb_DNA-bind_5"/>
    <property type="match status" value="1"/>
</dbReference>
<evidence type="ECO:0000256" key="5">
    <source>
        <dbReference type="ARBA" id="ARBA00025466"/>
    </source>
</evidence>
<dbReference type="OrthoDB" id="6783928at2759"/>
<evidence type="ECO:0000313" key="7">
    <source>
        <dbReference type="EMBL" id="VVC43691.1"/>
    </source>
</evidence>
<proteinExistence type="predicted"/>
<dbReference type="EMBL" id="CABPRJ010002371">
    <property type="protein sequence ID" value="VVC43691.1"/>
    <property type="molecule type" value="Genomic_DNA"/>
</dbReference>
<evidence type="ECO:0000313" key="8">
    <source>
        <dbReference type="Proteomes" id="UP000325440"/>
    </source>
</evidence>
<keyword evidence="8" id="KW-1185">Reference proteome</keyword>
<accession>A0A5E4NJ35</accession>
<protein>
    <recommendedName>
        <fullName evidence="2">Regulatory protein zeste</fullName>
    </recommendedName>
</protein>
<comment type="subunit">
    <text evidence="1">Self-associates forming complexes of several hundred monomers.</text>
</comment>
<keyword evidence="7" id="KW-0238">DNA-binding</keyword>
<dbReference type="InterPro" id="IPR028002">
    <property type="entry name" value="Myb_DNA-bind_5"/>
</dbReference>
<evidence type="ECO:0000256" key="2">
    <source>
        <dbReference type="ARBA" id="ARBA00016807"/>
    </source>
</evidence>
<organism evidence="7 8">
    <name type="scientific">Cinara cedri</name>
    <dbReference type="NCBI Taxonomy" id="506608"/>
    <lineage>
        <taxon>Eukaryota</taxon>
        <taxon>Metazoa</taxon>
        <taxon>Ecdysozoa</taxon>
        <taxon>Arthropoda</taxon>
        <taxon>Hexapoda</taxon>
        <taxon>Insecta</taxon>
        <taxon>Pterygota</taxon>
        <taxon>Neoptera</taxon>
        <taxon>Paraneoptera</taxon>
        <taxon>Hemiptera</taxon>
        <taxon>Sternorrhyncha</taxon>
        <taxon>Aphidomorpha</taxon>
        <taxon>Aphidoidea</taxon>
        <taxon>Aphididae</taxon>
        <taxon>Lachninae</taxon>
        <taxon>Cinara</taxon>
    </lineage>
</organism>
<dbReference type="Proteomes" id="UP000325440">
    <property type="component" value="Unassembled WGS sequence"/>
</dbReference>
<sequence>MSLSSSYQTRYPVFKKEELHLLASLVNKYSHILERKRSNATAVKQKKCFWDKLAAEFNSQGLYVYRSVEKLKKRYYNGKNDKIAEQKAQNSIPISTPNKPNYDSLLLQEAELRVKRQHLLIAQDKMLFELAVQEKKLKVQLTEENLKRNNVIPLVMVKKEFQEGNLHTD</sequence>
<dbReference type="AlphaFoldDB" id="A0A5E4NJ35"/>
<evidence type="ECO:0000256" key="1">
    <source>
        <dbReference type="ARBA" id="ARBA00011764"/>
    </source>
</evidence>
<evidence type="ECO:0000259" key="6">
    <source>
        <dbReference type="Pfam" id="PF13873"/>
    </source>
</evidence>